<dbReference type="Pfam" id="PF09157">
    <property type="entry name" value="TruB-C_2"/>
    <property type="match status" value="1"/>
</dbReference>
<dbReference type="PANTHER" id="PTHR22807:SF30">
    <property type="entry name" value="28S RRNA (CYTOSINE(4447)-C(5))-METHYLTRANSFERASE-RELATED"/>
    <property type="match status" value="1"/>
</dbReference>
<evidence type="ECO:0000256" key="4">
    <source>
        <dbReference type="ARBA" id="ARBA00022691"/>
    </source>
</evidence>
<reference evidence="8 9" key="1">
    <citation type="submission" date="2015-07" db="EMBL/GenBank/DDBJ databases">
        <title>Genome sequence of Levilinea saccharolytica DSM 16555.</title>
        <authorList>
            <person name="Hemp J."/>
            <person name="Ward L.M."/>
            <person name="Pace L.A."/>
            <person name="Fischer W.W."/>
        </authorList>
    </citation>
    <scope>NUCLEOTIDE SEQUENCE [LARGE SCALE GENOMIC DNA]</scope>
    <source>
        <strain evidence="8 9">KIBI-1</strain>
    </source>
</reference>
<dbReference type="GO" id="GO:0001522">
    <property type="term" value="P:pseudouridine synthesis"/>
    <property type="evidence" value="ECO:0007669"/>
    <property type="project" value="InterPro"/>
</dbReference>
<dbReference type="GO" id="GO:0070475">
    <property type="term" value="P:rRNA base methylation"/>
    <property type="evidence" value="ECO:0007669"/>
    <property type="project" value="TreeGrafter"/>
</dbReference>
<comment type="similarity">
    <text evidence="6">Belongs to the class I-like SAM-binding methyltransferase superfamily. RsmB/NOP family.</text>
</comment>
<proteinExistence type="inferred from homology"/>
<keyword evidence="9" id="KW-1185">Reference proteome</keyword>
<dbReference type="Gene3D" id="3.40.50.150">
    <property type="entry name" value="Vaccinia Virus protein VP39"/>
    <property type="match status" value="1"/>
</dbReference>
<evidence type="ECO:0000259" key="7">
    <source>
        <dbReference type="PROSITE" id="PS51686"/>
    </source>
</evidence>
<dbReference type="Gene3D" id="3.10.450.720">
    <property type="match status" value="1"/>
</dbReference>
<sequence length="498" mass="54641">MSARKRRGSPRPSPVEAQNDALQRFLPLVSAEELPLLLAELQRPVSQALRANPLKVADPAQALGAWAAAYGWETSPVPYCPTGWWVHQAARPISQTLEHQLGHYYIQDAASMLPVELFTPHNGEPPLTLDLAASPGGKTTHLISRSGDQGLVLANDSSQSRIHALRLVLHTWGSVNHAVTCFAGERFGAWFPETFDRVLLDAPCSMQNLRSTESHPMRAISPRERDSLSVRQRNLLISAFQALKTGGEVVYATCTLSPEEDEGVLDELLRRFPGAVEIVDLSRRLPAPAPGLSSDGQRDFDPAVQRAARLWPHRFGTSGFFSALIQKRAPVAAPEGGPPARSLTREGMAPLPAARVRDLALRQGERYGFPLETVLENCNLELWQKGPQVWAVPRAFLSRFGDLPHESIGLPLGTDTPDGFQPGHDWVSRFFDQHRSGREILDAAQSAAWLRGEDLPGTPQHFAHGEAAVVVDEQGRFLGLGKAVTGRLRNMRPRRLAG</sequence>
<comment type="caution">
    <text evidence="8">The sequence shown here is derived from an EMBL/GenBank/DDBJ whole genome shotgun (WGS) entry which is preliminary data.</text>
</comment>
<dbReference type="Pfam" id="PF01189">
    <property type="entry name" value="Methyltr_RsmB-F"/>
    <property type="match status" value="1"/>
</dbReference>
<dbReference type="SUPFAM" id="SSF53335">
    <property type="entry name" value="S-adenosyl-L-methionine-dependent methyltransferases"/>
    <property type="match status" value="1"/>
</dbReference>
<dbReference type="InterPro" id="IPR049560">
    <property type="entry name" value="MeTrfase_RsmB-F_NOP2_cat"/>
</dbReference>
<comment type="caution">
    <text evidence="6">Lacks conserved residue(s) required for the propagation of feature annotation.</text>
</comment>
<dbReference type="AlphaFoldDB" id="A0A0P6XZX8"/>
<evidence type="ECO:0000256" key="1">
    <source>
        <dbReference type="ARBA" id="ARBA00022490"/>
    </source>
</evidence>
<dbReference type="STRING" id="229921.ADN01_06005"/>
<dbReference type="PROSITE" id="PS51686">
    <property type="entry name" value="SAM_MT_RSMB_NOP"/>
    <property type="match status" value="1"/>
</dbReference>
<dbReference type="InterPro" id="IPR015240">
    <property type="entry name" value="tRNA_sdUridine_synth_fam1_C"/>
</dbReference>
<dbReference type="EMBL" id="LGCM01000026">
    <property type="protein sequence ID" value="KPL85672.1"/>
    <property type="molecule type" value="Genomic_DNA"/>
</dbReference>
<dbReference type="GO" id="GO:0003723">
    <property type="term" value="F:RNA binding"/>
    <property type="evidence" value="ECO:0007669"/>
    <property type="project" value="UniProtKB-UniRule"/>
</dbReference>
<organism evidence="8 9">
    <name type="scientific">Levilinea saccharolytica</name>
    <dbReference type="NCBI Taxonomy" id="229921"/>
    <lineage>
        <taxon>Bacteria</taxon>
        <taxon>Bacillati</taxon>
        <taxon>Chloroflexota</taxon>
        <taxon>Anaerolineae</taxon>
        <taxon>Anaerolineales</taxon>
        <taxon>Anaerolineaceae</taxon>
        <taxon>Levilinea</taxon>
    </lineage>
</organism>
<keyword evidence="2 6" id="KW-0489">Methyltransferase</keyword>
<accession>A0A0P6XZX8</accession>
<evidence type="ECO:0000313" key="8">
    <source>
        <dbReference type="EMBL" id="KPL85672.1"/>
    </source>
</evidence>
<dbReference type="InterPro" id="IPR001678">
    <property type="entry name" value="MeTrfase_RsmB-F_NOP2_dom"/>
</dbReference>
<dbReference type="InterPro" id="IPR023267">
    <property type="entry name" value="RCMT"/>
</dbReference>
<dbReference type="PANTHER" id="PTHR22807">
    <property type="entry name" value="NOP2 YEAST -RELATED NOL1/NOP2/FMU SUN DOMAIN-CONTAINING"/>
    <property type="match status" value="1"/>
</dbReference>
<feature type="domain" description="SAM-dependent MTase RsmB/NOP-type" evidence="7">
    <location>
        <begin position="37"/>
        <end position="328"/>
    </location>
</feature>
<evidence type="ECO:0000313" key="9">
    <source>
        <dbReference type="Proteomes" id="UP000050501"/>
    </source>
</evidence>
<keyword evidence="4 6" id="KW-0949">S-adenosyl-L-methionine</keyword>
<dbReference type="Pfam" id="PF17125">
    <property type="entry name" value="Methyltr_RsmF_N"/>
    <property type="match status" value="1"/>
</dbReference>
<evidence type="ECO:0000256" key="5">
    <source>
        <dbReference type="ARBA" id="ARBA00022884"/>
    </source>
</evidence>
<evidence type="ECO:0000256" key="3">
    <source>
        <dbReference type="ARBA" id="ARBA00022679"/>
    </source>
</evidence>
<name>A0A0P6XZX8_9CHLR</name>
<dbReference type="Proteomes" id="UP000050501">
    <property type="component" value="Unassembled WGS sequence"/>
</dbReference>
<keyword evidence="1" id="KW-0963">Cytoplasm</keyword>
<dbReference type="InterPro" id="IPR029063">
    <property type="entry name" value="SAM-dependent_MTases_sf"/>
</dbReference>
<evidence type="ECO:0000256" key="2">
    <source>
        <dbReference type="ARBA" id="ARBA00022603"/>
    </source>
</evidence>
<keyword evidence="5 6" id="KW-0694">RNA-binding</keyword>
<feature type="binding site" evidence="6">
    <location>
        <position position="156"/>
    </location>
    <ligand>
        <name>S-adenosyl-L-methionine</name>
        <dbReference type="ChEBI" id="CHEBI:59789"/>
    </ligand>
</feature>
<feature type="active site" description="Nucleophile" evidence="6">
    <location>
        <position position="254"/>
    </location>
</feature>
<dbReference type="InterPro" id="IPR031341">
    <property type="entry name" value="Methyltr_RsmF_N"/>
</dbReference>
<evidence type="ECO:0000256" key="6">
    <source>
        <dbReference type="PROSITE-ProRule" id="PRU01023"/>
    </source>
</evidence>
<dbReference type="GO" id="GO:0009383">
    <property type="term" value="F:rRNA (cytosine-C5-)-methyltransferase activity"/>
    <property type="evidence" value="ECO:0007669"/>
    <property type="project" value="TreeGrafter"/>
</dbReference>
<feature type="binding site" evidence="6">
    <location>
        <position position="201"/>
    </location>
    <ligand>
        <name>S-adenosyl-L-methionine</name>
        <dbReference type="ChEBI" id="CHEBI:59789"/>
    </ligand>
</feature>
<protein>
    <recommendedName>
        <fullName evidence="7">SAM-dependent MTase RsmB/NOP-type domain-containing protein</fullName>
    </recommendedName>
</protein>
<dbReference type="RefSeq" id="WP_075071013.1">
    <property type="nucleotide sequence ID" value="NZ_LGCM01000026.1"/>
</dbReference>
<dbReference type="PRINTS" id="PR02008">
    <property type="entry name" value="RCMTFAMILY"/>
</dbReference>
<dbReference type="GO" id="GO:0009982">
    <property type="term" value="F:pseudouridine synthase activity"/>
    <property type="evidence" value="ECO:0007669"/>
    <property type="project" value="InterPro"/>
</dbReference>
<dbReference type="CDD" id="cd02440">
    <property type="entry name" value="AdoMet_MTases"/>
    <property type="match status" value="1"/>
</dbReference>
<gene>
    <name evidence="8" type="ORF">ADN01_06005</name>
</gene>
<keyword evidence="3 6" id="KW-0808">Transferase</keyword>